<dbReference type="PANTHER" id="PTHR43162:SF1">
    <property type="entry name" value="PRESTALK A DIFFERENTIATION PROTEIN A"/>
    <property type="match status" value="1"/>
</dbReference>
<evidence type="ECO:0000313" key="2">
    <source>
        <dbReference type="EMBL" id="TKT89450.1"/>
    </source>
</evidence>
<evidence type="ECO:0000313" key="3">
    <source>
        <dbReference type="Proteomes" id="UP000304900"/>
    </source>
</evidence>
<organism evidence="2 3">
    <name type="scientific">Dyadobacter frigoris</name>
    <dbReference type="NCBI Taxonomy" id="2576211"/>
    <lineage>
        <taxon>Bacteria</taxon>
        <taxon>Pseudomonadati</taxon>
        <taxon>Bacteroidota</taxon>
        <taxon>Cytophagia</taxon>
        <taxon>Cytophagales</taxon>
        <taxon>Spirosomataceae</taxon>
        <taxon>Dyadobacter</taxon>
    </lineage>
</organism>
<keyword evidence="3" id="KW-1185">Reference proteome</keyword>
<dbReference type="PANTHER" id="PTHR43162">
    <property type="match status" value="1"/>
</dbReference>
<dbReference type="CDD" id="cd05269">
    <property type="entry name" value="TMR_SDR_a"/>
    <property type="match status" value="1"/>
</dbReference>
<protein>
    <submittedName>
        <fullName evidence="2">SDR family oxidoreductase</fullName>
    </submittedName>
</protein>
<dbReference type="AlphaFoldDB" id="A0A4U6CX98"/>
<accession>A0A4U6CX98</accession>
<dbReference type="InterPro" id="IPR008030">
    <property type="entry name" value="NmrA-like"/>
</dbReference>
<evidence type="ECO:0000259" key="1">
    <source>
        <dbReference type="Pfam" id="PF05368"/>
    </source>
</evidence>
<dbReference type="EMBL" id="SZVO01000012">
    <property type="protein sequence ID" value="TKT89450.1"/>
    <property type="molecule type" value="Genomic_DNA"/>
</dbReference>
<comment type="caution">
    <text evidence="2">The sequence shown here is derived from an EMBL/GenBank/DDBJ whole genome shotgun (WGS) entry which is preliminary data.</text>
</comment>
<gene>
    <name evidence="2" type="ORF">FDK13_24200</name>
</gene>
<feature type="domain" description="NmrA-like" evidence="1">
    <location>
        <begin position="7"/>
        <end position="259"/>
    </location>
</feature>
<dbReference type="RefSeq" id="WP_137342587.1">
    <property type="nucleotide sequence ID" value="NZ_SZVO01000012.1"/>
</dbReference>
<proteinExistence type="predicted"/>
<reference evidence="2 3" key="1">
    <citation type="submission" date="2019-05" db="EMBL/GenBank/DDBJ databases">
        <title>Dyadobacter AR-3-8 sp. nov., isolated from arctic soil.</title>
        <authorList>
            <person name="Chaudhary D.K."/>
        </authorList>
    </citation>
    <scope>NUCLEOTIDE SEQUENCE [LARGE SCALE GENOMIC DNA]</scope>
    <source>
        <strain evidence="2 3">AR-3-8</strain>
    </source>
</reference>
<dbReference type="InterPro" id="IPR051604">
    <property type="entry name" value="Ergot_Alk_Oxidoreductase"/>
</dbReference>
<dbReference type="Proteomes" id="UP000304900">
    <property type="component" value="Unassembled WGS sequence"/>
</dbReference>
<dbReference type="SUPFAM" id="SSF51735">
    <property type="entry name" value="NAD(P)-binding Rossmann-fold domains"/>
    <property type="match status" value="1"/>
</dbReference>
<name>A0A4U6CX98_9BACT</name>
<dbReference type="Gene3D" id="3.90.25.10">
    <property type="entry name" value="UDP-galactose 4-epimerase, domain 1"/>
    <property type="match status" value="1"/>
</dbReference>
<dbReference type="Gene3D" id="3.40.50.720">
    <property type="entry name" value="NAD(P)-binding Rossmann-like Domain"/>
    <property type="match status" value="1"/>
</dbReference>
<dbReference type="InterPro" id="IPR036291">
    <property type="entry name" value="NAD(P)-bd_dom_sf"/>
</dbReference>
<dbReference type="OrthoDB" id="9780595at2"/>
<sequence>MPQSKSASILITGATGNIGKELTKYLASKGIPFRAMVRSMDHAKDLESLTFPGTEVVLGDFNDTVSLENALKGIEKAFLLTNSSELAEQQQTAFVNAAARAGVKHIVKLSQWAADVNSTVRFLRYHAVIENLIKESGMTYTFLRPNLFMQGLLGFRETIIKQNQFFGAIGDAKISMIDTRDIAAVAGEALSFAAHEGKTYDLTGPESLTHNQMAEKLSVAVGRKIEFINITPKALKQTLLHVGFPEWQAEGLVEDYAHYKLGEAAEVKSGVKEATGNEARGFDNFINDYASLFSA</sequence>
<dbReference type="Pfam" id="PF05368">
    <property type="entry name" value="NmrA"/>
    <property type="match status" value="1"/>
</dbReference>